<evidence type="ECO:0000313" key="2">
    <source>
        <dbReference type="EMBL" id="SDP44737.1"/>
    </source>
</evidence>
<protein>
    <submittedName>
        <fullName evidence="2">Uncharacterized protein</fullName>
    </submittedName>
</protein>
<dbReference type="STRING" id="1090615.SAMN04515671_4271"/>
<reference evidence="2 3" key="1">
    <citation type="submission" date="2016-10" db="EMBL/GenBank/DDBJ databases">
        <authorList>
            <person name="de Groot N.N."/>
        </authorList>
    </citation>
    <scope>NUCLEOTIDE SEQUENCE [LARGE SCALE GENOMIC DNA]</scope>
    <source>
        <strain evidence="3">P4-7,KCTC 19426,CECT 7604</strain>
    </source>
</reference>
<dbReference type="RefSeq" id="WP_090480187.1">
    <property type="nucleotide sequence ID" value="NZ_LT629710.1"/>
</dbReference>
<sequence length="210" mass="23026">MRIPGPNDLLKLAGRGYGAIETAIGLVPRLVTIVGEVEMIMVRVAALMDEVETTNRRAAGVVIRTETVVSRVETVVGRADVLTDRITPLLDGYQPVLARLEPMLARLADTTSPVEVDAIVQLVDTLPDLAEKMRQDIVPILDTLGTVAPDLRDLLDVSKELNEMLGALPGLGRIKKKIEERQEFEDNYRADEEPPSSPDRPAPIGLTRPY</sequence>
<evidence type="ECO:0000256" key="1">
    <source>
        <dbReference type="SAM" id="MobiDB-lite"/>
    </source>
</evidence>
<dbReference type="AlphaFoldDB" id="A0A1H0SSI6"/>
<evidence type="ECO:0000313" key="3">
    <source>
        <dbReference type="Proteomes" id="UP000198741"/>
    </source>
</evidence>
<gene>
    <name evidence="2" type="ORF">SAMN04515671_4271</name>
</gene>
<dbReference type="Proteomes" id="UP000198741">
    <property type="component" value="Chromosome I"/>
</dbReference>
<feature type="region of interest" description="Disordered" evidence="1">
    <location>
        <begin position="184"/>
        <end position="210"/>
    </location>
</feature>
<proteinExistence type="predicted"/>
<dbReference type="EMBL" id="LT629710">
    <property type="protein sequence ID" value="SDP44737.1"/>
    <property type="molecule type" value="Genomic_DNA"/>
</dbReference>
<keyword evidence="3" id="KW-1185">Reference proteome</keyword>
<accession>A0A1H0SSI6</accession>
<organism evidence="2 3">
    <name type="scientific">Nakamurella panacisegetis</name>
    <dbReference type="NCBI Taxonomy" id="1090615"/>
    <lineage>
        <taxon>Bacteria</taxon>
        <taxon>Bacillati</taxon>
        <taxon>Actinomycetota</taxon>
        <taxon>Actinomycetes</taxon>
        <taxon>Nakamurellales</taxon>
        <taxon>Nakamurellaceae</taxon>
        <taxon>Nakamurella</taxon>
    </lineage>
</organism>
<name>A0A1H0SSI6_9ACTN</name>
<dbReference type="OrthoDB" id="4774719at2"/>